<evidence type="ECO:0000313" key="3">
    <source>
        <dbReference type="Proteomes" id="UP000824120"/>
    </source>
</evidence>
<evidence type="ECO:0000256" key="1">
    <source>
        <dbReference type="ARBA" id="ARBA00006974"/>
    </source>
</evidence>
<comment type="similarity">
    <text evidence="1">Belongs to the ARG7 family.</text>
</comment>
<reference evidence="2 3" key="1">
    <citation type="submission" date="2020-09" db="EMBL/GenBank/DDBJ databases">
        <title>De no assembly of potato wild relative species, Solanum commersonii.</title>
        <authorList>
            <person name="Cho K."/>
        </authorList>
    </citation>
    <scope>NUCLEOTIDE SEQUENCE [LARGE SCALE GENOMIC DNA]</scope>
    <source>
        <strain evidence="2">LZ3.2</strain>
        <tissue evidence="2">Leaf</tissue>
    </source>
</reference>
<dbReference type="OrthoDB" id="1930622at2759"/>
<dbReference type="EMBL" id="JACXVP010000006">
    <property type="protein sequence ID" value="KAG5599141.1"/>
    <property type="molecule type" value="Genomic_DNA"/>
</dbReference>
<accession>A0A9J5YGD4</accession>
<dbReference type="PANTHER" id="PTHR31374:SF16">
    <property type="entry name" value="AUXIN-RESPONSIVE FAMILY PROTEIN"/>
    <property type="match status" value="1"/>
</dbReference>
<dbReference type="Pfam" id="PF02519">
    <property type="entry name" value="Auxin_inducible"/>
    <property type="match status" value="1"/>
</dbReference>
<evidence type="ECO:0000313" key="2">
    <source>
        <dbReference type="EMBL" id="KAG5599141.1"/>
    </source>
</evidence>
<name>A0A9J5YGD4_SOLCO</name>
<keyword evidence="3" id="KW-1185">Reference proteome</keyword>
<organism evidence="2 3">
    <name type="scientific">Solanum commersonii</name>
    <name type="common">Commerson's wild potato</name>
    <name type="synonym">Commerson's nightshade</name>
    <dbReference type="NCBI Taxonomy" id="4109"/>
    <lineage>
        <taxon>Eukaryota</taxon>
        <taxon>Viridiplantae</taxon>
        <taxon>Streptophyta</taxon>
        <taxon>Embryophyta</taxon>
        <taxon>Tracheophyta</taxon>
        <taxon>Spermatophyta</taxon>
        <taxon>Magnoliopsida</taxon>
        <taxon>eudicotyledons</taxon>
        <taxon>Gunneridae</taxon>
        <taxon>Pentapetalae</taxon>
        <taxon>asterids</taxon>
        <taxon>lamiids</taxon>
        <taxon>Solanales</taxon>
        <taxon>Solanaceae</taxon>
        <taxon>Solanoideae</taxon>
        <taxon>Solaneae</taxon>
        <taxon>Solanum</taxon>
    </lineage>
</organism>
<dbReference type="GO" id="GO:0009733">
    <property type="term" value="P:response to auxin"/>
    <property type="evidence" value="ECO:0007669"/>
    <property type="project" value="InterPro"/>
</dbReference>
<sequence>MANARTTHEKKKNGIVNLRIMVRKLQKSLLLGNKKSHASKLDEHGNESINMPEDVKEGHFAVVAMDNNHLKRFIVPLSCLTHPSFLKLLEQAAEEFGFDHEGALTVPCSPTEFERILTEQWVQGTDSTSLQPVNWTSCMVKTH</sequence>
<dbReference type="PANTHER" id="PTHR31374">
    <property type="entry name" value="AUXIN-INDUCED PROTEIN-LIKE-RELATED"/>
    <property type="match status" value="1"/>
</dbReference>
<dbReference type="AlphaFoldDB" id="A0A9J5YGD4"/>
<gene>
    <name evidence="2" type="ORF">H5410_030511</name>
</gene>
<dbReference type="InterPro" id="IPR003676">
    <property type="entry name" value="SAUR_fam"/>
</dbReference>
<proteinExistence type="inferred from homology"/>
<dbReference type="Proteomes" id="UP000824120">
    <property type="component" value="Chromosome 6"/>
</dbReference>
<evidence type="ECO:0008006" key="4">
    <source>
        <dbReference type="Google" id="ProtNLM"/>
    </source>
</evidence>
<protein>
    <recommendedName>
        <fullName evidence="4">SAUR family protein</fullName>
    </recommendedName>
</protein>
<comment type="caution">
    <text evidence="2">The sequence shown here is derived from an EMBL/GenBank/DDBJ whole genome shotgun (WGS) entry which is preliminary data.</text>
</comment>